<sequence length="567" mass="63453">MLQRTITFKYSCRSKPFHFFVFLDPRALRVEKDPNTDPSTLDELLKVQPNSLQHGWLSSRVPLGQSQTPGHVLMKRQLPTDKPWSGTPLHLLMEIQSFSKAPEFQLYVSNQKHVRKVMNRLEHELPRILPAVHIDLDKAFDGRGGIWDAWNTYSDEFGSSRQADQPGVAELPPPYDQALAQPTGASQRLSTSLSLKRLQEDDTSTRKRTRELEWEWYEANYPSGSPTEENTPTSRRENISQQSTRGIQFMQGGQSNQEHETSRDIHLPTSDRVSRDQSTQGNSSPLGCQLTPPFPSTISRRDSDDHQSKQAPSYAASTASTASLDRDIRPTVFTTKSQVLAPSTINLSLTDLECLITKTIQAQIPAIAARVQTRNLATELTAWAQPSITDYIKTHMPAIMHEAVAAHVSDVNDEFESASAALHETKDEALTEIKSAEKSSIEEVHRESQVAIEGLQEESHRLSGALDDKCTELEDRLDAKMSSSAPPVYARYPPVAGNSIKEAVKLFERFYRGRLTPDEQVRVLLSIAKYNNAEVFAAANGESQKMLVAHWSGRNDYAPSSPSMTLY</sequence>
<gene>
    <name evidence="2" type="ORF">QM012_005151</name>
</gene>
<reference evidence="2 3" key="1">
    <citation type="submission" date="2023-11" db="EMBL/GenBank/DDBJ databases">
        <title>Draft genome sequence and annotation of the polyextremotolerant black yeast-like fungus Aureobasidium pullulans NRRL 62042.</title>
        <authorList>
            <person name="Dielentheis-Frenken M.R.E."/>
            <person name="Wibberg D."/>
            <person name="Blank L.M."/>
            <person name="Tiso T."/>
        </authorList>
    </citation>
    <scope>NUCLEOTIDE SEQUENCE [LARGE SCALE GENOMIC DNA]</scope>
    <source>
        <strain evidence="2 3">NRRL 62042</strain>
    </source>
</reference>
<feature type="compositionally biased region" description="Polar residues" evidence="1">
    <location>
        <begin position="222"/>
        <end position="256"/>
    </location>
</feature>
<evidence type="ECO:0000256" key="1">
    <source>
        <dbReference type="SAM" id="MobiDB-lite"/>
    </source>
</evidence>
<organism evidence="2 3">
    <name type="scientific">Aureobasidium pullulans</name>
    <name type="common">Black yeast</name>
    <name type="synonym">Pullularia pullulans</name>
    <dbReference type="NCBI Taxonomy" id="5580"/>
    <lineage>
        <taxon>Eukaryota</taxon>
        <taxon>Fungi</taxon>
        <taxon>Dikarya</taxon>
        <taxon>Ascomycota</taxon>
        <taxon>Pezizomycotina</taxon>
        <taxon>Dothideomycetes</taxon>
        <taxon>Dothideomycetidae</taxon>
        <taxon>Dothideales</taxon>
        <taxon>Saccotheciaceae</taxon>
        <taxon>Aureobasidium</taxon>
    </lineage>
</organism>
<dbReference type="EMBL" id="JASGXD010000021">
    <property type="protein sequence ID" value="KAK5999745.1"/>
    <property type="molecule type" value="Genomic_DNA"/>
</dbReference>
<feature type="compositionally biased region" description="Basic and acidic residues" evidence="1">
    <location>
        <begin position="299"/>
        <end position="308"/>
    </location>
</feature>
<feature type="compositionally biased region" description="Polar residues" evidence="1">
    <location>
        <begin position="183"/>
        <end position="194"/>
    </location>
</feature>
<feature type="region of interest" description="Disordered" evidence="1">
    <location>
        <begin position="158"/>
        <end position="207"/>
    </location>
</feature>
<feature type="region of interest" description="Disordered" evidence="1">
    <location>
        <begin position="220"/>
        <end position="322"/>
    </location>
</feature>
<feature type="compositionally biased region" description="Basic and acidic residues" evidence="1">
    <location>
        <begin position="197"/>
        <end position="207"/>
    </location>
</feature>
<accession>A0ABR0T5P6</accession>
<feature type="compositionally biased region" description="Basic and acidic residues" evidence="1">
    <location>
        <begin position="257"/>
        <end position="266"/>
    </location>
</feature>
<keyword evidence="3" id="KW-1185">Reference proteome</keyword>
<name>A0ABR0T5P6_AURPU</name>
<dbReference type="Proteomes" id="UP001341245">
    <property type="component" value="Unassembled WGS sequence"/>
</dbReference>
<comment type="caution">
    <text evidence="2">The sequence shown here is derived from an EMBL/GenBank/DDBJ whole genome shotgun (WGS) entry which is preliminary data.</text>
</comment>
<proteinExistence type="predicted"/>
<evidence type="ECO:0000313" key="2">
    <source>
        <dbReference type="EMBL" id="KAK5999745.1"/>
    </source>
</evidence>
<feature type="compositionally biased region" description="Polar residues" evidence="1">
    <location>
        <begin position="276"/>
        <end position="286"/>
    </location>
</feature>
<evidence type="ECO:0000313" key="3">
    <source>
        <dbReference type="Proteomes" id="UP001341245"/>
    </source>
</evidence>
<protein>
    <submittedName>
        <fullName evidence="2">Uncharacterized protein</fullName>
    </submittedName>
</protein>
<feature type="compositionally biased region" description="Low complexity" evidence="1">
    <location>
        <begin position="313"/>
        <end position="322"/>
    </location>
</feature>